<feature type="compositionally biased region" description="Basic and acidic residues" evidence="1">
    <location>
        <begin position="391"/>
        <end position="410"/>
    </location>
</feature>
<feature type="region of interest" description="Disordered" evidence="1">
    <location>
        <begin position="391"/>
        <end position="432"/>
    </location>
</feature>
<dbReference type="Proteomes" id="UP000269721">
    <property type="component" value="Unassembled WGS sequence"/>
</dbReference>
<organism evidence="2 3">
    <name type="scientific">Blyttiomyces helicus</name>
    <dbReference type="NCBI Taxonomy" id="388810"/>
    <lineage>
        <taxon>Eukaryota</taxon>
        <taxon>Fungi</taxon>
        <taxon>Fungi incertae sedis</taxon>
        <taxon>Chytridiomycota</taxon>
        <taxon>Chytridiomycota incertae sedis</taxon>
        <taxon>Chytridiomycetes</taxon>
        <taxon>Chytridiomycetes incertae sedis</taxon>
        <taxon>Blyttiomyces</taxon>
    </lineage>
</organism>
<name>A0A4V1IPZ9_9FUNG</name>
<evidence type="ECO:0000313" key="2">
    <source>
        <dbReference type="EMBL" id="RKO84817.1"/>
    </source>
</evidence>
<keyword evidence="3" id="KW-1185">Reference proteome</keyword>
<feature type="region of interest" description="Disordered" evidence="1">
    <location>
        <begin position="209"/>
        <end position="252"/>
    </location>
</feature>
<sequence>MANSPLPPLWRVVGGPTPTGFDARDHFGVDGGFDTRRPGPVGFGLATLLNTAAEPVNERAAHAGVAAVPDRRPYEPPPWRLTGAQISMGPQAGREDHLGRHRGFEAERPGPTGFGLATLLNYTPCDAAPAAEPVDERAAREDYAAGYGTRGKWARTASGDSFGSGQYTPAATYLPPLTRYEESAYGGLQSHRPRPRAYALHNLFNYPPPDAEASIAGHAEEPAPHDDGAAGHMGRGERARKEGGDSIGSGKYPPAAVYLPPLTRYEESTYSGLESHRPRPPAFGLHTLFNYPPPQVEAKIAEHAEAPTPYNDGAAGHVGRGKRARTASGNSACSGEYLPAATYPSPRTRYEEGPYGGLDSQRPRPPAFGLHTLSNYPPPHAVVIKAERGEEPVPHDHGAAGHVERGERARTGSGNSAGSGDHPPGASSPRPLIFEPIVEPTRGGRKYSAEAHFACGDCGVQVGTVVVHGDRDVFKVPHYLDIVPGTHPPAPAAPALVDHVLGNFLRARTLFSLIALGCVLDTIPEPVPGHPPVSADPGTRAPLRESRHRASHPQTRPQGQRAQLDGVRRLQAQVRARHAPPCAYP</sequence>
<dbReference type="EMBL" id="KZ999702">
    <property type="protein sequence ID" value="RKO84817.1"/>
    <property type="molecule type" value="Genomic_DNA"/>
</dbReference>
<evidence type="ECO:0000256" key="1">
    <source>
        <dbReference type="SAM" id="MobiDB-lite"/>
    </source>
</evidence>
<proteinExistence type="predicted"/>
<evidence type="ECO:0000313" key="3">
    <source>
        <dbReference type="Proteomes" id="UP000269721"/>
    </source>
</evidence>
<reference evidence="3" key="1">
    <citation type="journal article" date="2018" name="Nat. Microbiol.">
        <title>Leveraging single-cell genomics to expand the fungal tree of life.</title>
        <authorList>
            <person name="Ahrendt S.R."/>
            <person name="Quandt C.A."/>
            <person name="Ciobanu D."/>
            <person name="Clum A."/>
            <person name="Salamov A."/>
            <person name="Andreopoulos B."/>
            <person name="Cheng J.F."/>
            <person name="Woyke T."/>
            <person name="Pelin A."/>
            <person name="Henrissat B."/>
            <person name="Reynolds N.K."/>
            <person name="Benny G.L."/>
            <person name="Smith M.E."/>
            <person name="James T.Y."/>
            <person name="Grigoriev I.V."/>
        </authorList>
    </citation>
    <scope>NUCLEOTIDE SEQUENCE [LARGE SCALE GENOMIC DNA]</scope>
</reference>
<feature type="region of interest" description="Disordered" evidence="1">
    <location>
        <begin position="529"/>
        <end position="566"/>
    </location>
</feature>
<feature type="region of interest" description="Disordered" evidence="1">
    <location>
        <begin position="309"/>
        <end position="331"/>
    </location>
</feature>
<accession>A0A4V1IPZ9</accession>
<feature type="compositionally biased region" description="Basic and acidic residues" evidence="1">
    <location>
        <begin position="218"/>
        <end position="244"/>
    </location>
</feature>
<gene>
    <name evidence="2" type="ORF">BDK51DRAFT_47557</name>
</gene>
<dbReference type="AlphaFoldDB" id="A0A4V1IPZ9"/>
<feature type="compositionally biased region" description="Polar residues" evidence="1">
    <location>
        <begin position="552"/>
        <end position="561"/>
    </location>
</feature>
<protein>
    <submittedName>
        <fullName evidence="2">Uncharacterized protein</fullName>
    </submittedName>
</protein>